<dbReference type="FunFam" id="1.25.40.440:FF:000001">
    <property type="entry name" value="Nuclear pore complex subunit"/>
    <property type="match status" value="1"/>
</dbReference>
<dbReference type="GO" id="GO:0006606">
    <property type="term" value="P:protein import into nucleus"/>
    <property type="evidence" value="ECO:0007669"/>
    <property type="project" value="TreeGrafter"/>
</dbReference>
<feature type="transmembrane region" description="Helical" evidence="6">
    <location>
        <begin position="645"/>
        <end position="662"/>
    </location>
</feature>
<keyword evidence="6" id="KW-0472">Membrane</keyword>
<comment type="similarity">
    <text evidence="2">Belongs to the non-repetitive/WGA-negative nucleoporin family.</text>
</comment>
<dbReference type="InterPro" id="IPR036322">
    <property type="entry name" value="WD40_repeat_dom_sf"/>
</dbReference>
<reference evidence="10" key="1">
    <citation type="journal article" date="2023" name="G3 (Bethesda)">
        <title>Whole genome assembly and annotation of the endangered Caribbean coral Acropora cervicornis.</title>
        <authorList>
            <person name="Selwyn J.D."/>
            <person name="Vollmer S.V."/>
        </authorList>
    </citation>
    <scope>NUCLEOTIDE SEQUENCE</scope>
    <source>
        <strain evidence="10">K2</strain>
    </source>
</reference>
<dbReference type="Gene3D" id="1.10.287.570">
    <property type="entry name" value="Helical hairpin bin"/>
    <property type="match status" value="1"/>
</dbReference>
<evidence type="ECO:0000256" key="3">
    <source>
        <dbReference type="ARBA" id="ARBA00022448"/>
    </source>
</evidence>
<evidence type="ECO:0000313" key="10">
    <source>
        <dbReference type="EMBL" id="KAK2550185.1"/>
    </source>
</evidence>
<dbReference type="InterPro" id="IPR007187">
    <property type="entry name" value="Nucleoporin_Nup133/Nup155_C"/>
</dbReference>
<evidence type="ECO:0000259" key="8">
    <source>
        <dbReference type="Pfam" id="PF03177"/>
    </source>
</evidence>
<organism evidence="10 11">
    <name type="scientific">Acropora cervicornis</name>
    <name type="common">Staghorn coral</name>
    <dbReference type="NCBI Taxonomy" id="6130"/>
    <lineage>
        <taxon>Eukaryota</taxon>
        <taxon>Metazoa</taxon>
        <taxon>Cnidaria</taxon>
        <taxon>Anthozoa</taxon>
        <taxon>Hexacorallia</taxon>
        <taxon>Scleractinia</taxon>
        <taxon>Astrocoeniina</taxon>
        <taxon>Acroporidae</taxon>
        <taxon>Acropora</taxon>
    </lineage>
</organism>
<comment type="subcellular location">
    <subcellularLocation>
        <location evidence="1">Nucleus</location>
    </subcellularLocation>
</comment>
<dbReference type="EMBL" id="JARQWQ010000114">
    <property type="protein sequence ID" value="KAK2550185.1"/>
    <property type="molecule type" value="Genomic_DNA"/>
</dbReference>
<feature type="domain" description="Bicarbonate transporter-like transmembrane" evidence="7">
    <location>
        <begin position="411"/>
        <end position="745"/>
    </location>
</feature>
<evidence type="ECO:0000256" key="5">
    <source>
        <dbReference type="SAM" id="MobiDB-lite"/>
    </source>
</evidence>
<dbReference type="GO" id="GO:0017056">
    <property type="term" value="F:structural constituent of nuclear pore"/>
    <property type="evidence" value="ECO:0007669"/>
    <property type="project" value="InterPro"/>
</dbReference>
<feature type="domain" description="Bicarbonate transporter-like transmembrane" evidence="7">
    <location>
        <begin position="305"/>
        <end position="392"/>
    </location>
</feature>
<evidence type="ECO:0000259" key="7">
    <source>
        <dbReference type="Pfam" id="PF00955"/>
    </source>
</evidence>
<gene>
    <name evidence="10" type="ORF">P5673_029225</name>
</gene>
<dbReference type="InterPro" id="IPR011531">
    <property type="entry name" value="HCO3_transpt-like_TM_dom"/>
</dbReference>
<dbReference type="Pfam" id="PF08801">
    <property type="entry name" value="Nucleoporin_N"/>
    <property type="match status" value="1"/>
</dbReference>
<feature type="transmembrane region" description="Helical" evidence="6">
    <location>
        <begin position="347"/>
        <end position="373"/>
    </location>
</feature>
<feature type="compositionally biased region" description="Polar residues" evidence="5">
    <location>
        <begin position="1396"/>
        <end position="1417"/>
    </location>
</feature>
<feature type="region of interest" description="Disordered" evidence="5">
    <location>
        <begin position="1396"/>
        <end position="1430"/>
    </location>
</feature>
<keyword evidence="6" id="KW-1133">Transmembrane helix</keyword>
<dbReference type="Gene3D" id="3.40.930.10">
    <property type="entry name" value="Mannitol-specific EII, Chain A"/>
    <property type="match status" value="1"/>
</dbReference>
<feature type="transmembrane region" description="Helical" evidence="6">
    <location>
        <begin position="474"/>
        <end position="495"/>
    </location>
</feature>
<feature type="transmembrane region" description="Helical" evidence="6">
    <location>
        <begin position="442"/>
        <end position="462"/>
    </location>
</feature>
<dbReference type="Pfam" id="PF03177">
    <property type="entry name" value="Nucleoporin_C"/>
    <property type="match status" value="1"/>
</dbReference>
<evidence type="ECO:0000256" key="1">
    <source>
        <dbReference type="ARBA" id="ARBA00004123"/>
    </source>
</evidence>
<feature type="transmembrane region" description="Helical" evidence="6">
    <location>
        <begin position="561"/>
        <end position="584"/>
    </location>
</feature>
<sequence length="2111" mass="235273">MDSTFASDVFIDGEVNRSVVKMEGSGSESVPMHSLSNTEDDDLEVIALQREAGRQLNGSNNDVSGFVSTSFSVEDPLCEDGGPCTSLMFSSHQRPTLLLDLQETSLQGIIDAMLQKMITVHCLSQVIQGTEISDGGGWEETQNWLIALGELPSVQQSHVAIARLKHPVNLGRSLEETHLVVLVLAPSKIKSTKSSLETGKTFATLLANIETRQLLIEVETEEQFKKVLADRRHYLASWTKQGTKRIPERRLTLHPKSSFVHQREDQKVACRFQETFSSLCAAGPLAKKPELCSFGCTRGRHTIPKVVSTTLFLYFACLLPCIAFGVLNSRNTEGQIDVQKVIISQAFGGILFALFGGQPLIVLLTTAPLALYIKVIYNISADFDLDFSALYSLDALSSIIKEYSSLHCPTACWNSSSDSISRSSINCTELTDSSVCHREGGLSYAVISLGTVWIGLALYNFRKSPFLDAGKREALADYALVVAVLAMSFVASFFVRDIKRYQFQATSSFSFAVAPLHKLSWGAVLAGMGLGFSLSLLFFMDQNISSAMVNNPGNRLKKGSAYHWDLLVVGFVNAFLSIFGLPWVHAALPHSPLHVRALADVEERVDRGHVFEIIVKVRETRLTGLLSSILIALSLLMLPTPLKLVPTPVLDGLFLFMAITALDGNQMFERALLLITEQAAYPPNHYIRHVPQRKMHIYTALQFLQLGILCGFGFAPLPYLKMVFPVLLMHLVVPKLIPSEYLEALDVHFQNHSFCLSRGQLFKERGVGAVWTPMDSTALCTTERKKSQISVFYMSNIEVFLNAYIQKMMLTVKFFPDYGQNKLLKYFCPVKSFLKKDYLTNDLFHTIGTSSLNSLVTPEALENAAKEVDRQITGDRQYPELAEQINVSQGGISFSGVNDYDYPFLSSPSVGLAGMELVSLLKRVPLPAELVEQFDHMQCNCMMGLFSEIKRAWLTIDSDIFVWNYEDGSDLAYFDGLSETILCAGLVKPKPEILRESVRYILCLTTPIDIILLAVTFTQKRLGSLGLDDFAEMHLRPDPLFSIPSDNIYLTCMTGTPSGRIFLGGKDGCVYEVIYQAADSWFQRKCRKVNHSSGALSFLVPSFLNATFSGEDPIAQLAVDNTRNILFSRSERGTIQVFDLGFDGNGMTYVASLSQDKITHKAASATRTIDRNHFTPVIHIAPVPRNESKTVHLVAITQAGVRLYFTTTTARVPLERPSKLELVHTRLPPGFAPSAASQRPSQVHTAFYRQGILLLASSQAEDIDVLWGISPDPFPFQCPLKEMQVTVPMEGRTWSLSEVPEFGGNMISDCPIVSDRWPDPPAVVRQHATNQRCFVALSAQGSYLFTTYRPVEQLRQLLLHSQGYDSEAVQAFFKLHREDQACATCLVLACSPQTSQKQSSGISTTGHPAATSGSPTMGSPVPRGTLAGSYIASPGGAGRPAFGSPGFVTSTPQVGVGQAVIRPGFTRSSKHDGLCMYFARILETIWDGRLLRQLQSWMENNMQLMLTQLDGGFPRVTMPGGQSQLQQTHQDSFAAEKNFLINFKSLIDRSIETLMLWQVLNEHNFEDVVLHLEPVMKDRLKHSKFRDLLTSGKEICSALINSLIRCYYDDIASTDAISERLRDAGELLVLAERSRDKTEQERILRDSLQCYRRVTDEINLEGICSMFESVRFYEGIVELALHEANKRDAQGLALHFYGNGEPHADIQGEEAFIARQQCYKCILDILQRLLVLKTSASQSPGLPSRPGPPPAPDPNALTSSDAEKHMEEMLSFSLTYGDELWHVVLYQWLIDNALTDRLLENPNELKILNLLWRYYEKTKNYSAAARVLSKLSEKESPDVTLELRLEYLSRAIMSAKSSNLRTSVSGEGEFLHELEEKLEVARIQMQVYEALMRINTGPASAHLGHALAVLNSRLMDITTLYGDFADAFSLAECKLAIVHCAGHYDPTLIETLWRDIIDKELLESERSSPSDRMTIVSKKIASLGKMYVHSERYFPLGAIVLMLEKKSAELNWDPTWVFMTMLDIGIPFPVLHGIYDRLFKAKDPCWQALNRPLHILEVIYHLLSKPSFTTSLYDACATYLVDLESTCSRDSNVQDTLVKFKGLQARLKRLL</sequence>
<feature type="domain" description="Nucleoporin Nup133/Nup155-like N-terminal" evidence="9">
    <location>
        <begin position="922"/>
        <end position="1295"/>
    </location>
</feature>
<dbReference type="SUPFAM" id="SSF50978">
    <property type="entry name" value="WD40 repeat-like"/>
    <property type="match status" value="1"/>
</dbReference>
<dbReference type="Gene3D" id="1.20.58.1780">
    <property type="match status" value="1"/>
</dbReference>
<keyword evidence="11" id="KW-1185">Reference proteome</keyword>
<dbReference type="SUPFAM" id="SSF55804">
    <property type="entry name" value="Phoshotransferase/anion transport protein"/>
    <property type="match status" value="1"/>
</dbReference>
<dbReference type="GO" id="GO:0006820">
    <property type="term" value="P:monoatomic anion transport"/>
    <property type="evidence" value="ECO:0007669"/>
    <property type="project" value="InterPro"/>
</dbReference>
<evidence type="ECO:0000313" key="11">
    <source>
        <dbReference type="Proteomes" id="UP001249851"/>
    </source>
</evidence>
<dbReference type="Proteomes" id="UP001249851">
    <property type="component" value="Unassembled WGS sequence"/>
</dbReference>
<dbReference type="Gene3D" id="1.25.40.450">
    <property type="entry name" value="Nucleoporin, helical domain, N-terminal subdomain"/>
    <property type="match status" value="1"/>
</dbReference>
<keyword evidence="6" id="KW-0812">Transmembrane</keyword>
<dbReference type="Gene3D" id="1.20.120.1880">
    <property type="entry name" value="Nucleoporin, helical C-terminal domain"/>
    <property type="match status" value="1"/>
</dbReference>
<proteinExistence type="inferred from homology"/>
<dbReference type="FunFam" id="1.20.120.1880:FF:000001">
    <property type="entry name" value="Nuclear pore complex protein Nup155"/>
    <property type="match status" value="1"/>
</dbReference>
<dbReference type="GO" id="GO:0000972">
    <property type="term" value="P:transcription-dependent tethering of RNA polymerase II gene DNA at nuclear periphery"/>
    <property type="evidence" value="ECO:0007669"/>
    <property type="project" value="TreeGrafter"/>
</dbReference>
<dbReference type="GO" id="GO:0036228">
    <property type="term" value="P:protein localization to nuclear inner membrane"/>
    <property type="evidence" value="ECO:0007669"/>
    <property type="project" value="TreeGrafter"/>
</dbReference>
<dbReference type="GO" id="GO:0016020">
    <property type="term" value="C:membrane"/>
    <property type="evidence" value="ECO:0007669"/>
    <property type="project" value="InterPro"/>
</dbReference>
<comment type="caution">
    <text evidence="10">The sequence shown here is derived from an EMBL/GenBank/DDBJ whole genome shotgun (WGS) entry which is preliminary data.</text>
</comment>
<reference evidence="10" key="2">
    <citation type="journal article" date="2023" name="Science">
        <title>Genomic signatures of disease resistance in endangered staghorn corals.</title>
        <authorList>
            <person name="Vollmer S.V."/>
            <person name="Selwyn J.D."/>
            <person name="Despard B.A."/>
            <person name="Roesel C.L."/>
        </authorList>
    </citation>
    <scope>NUCLEOTIDE SEQUENCE</scope>
    <source>
        <strain evidence="10">K2</strain>
    </source>
</reference>
<dbReference type="InterPro" id="IPR042533">
    <property type="entry name" value="Nucleoporin_Nup155_C_1"/>
</dbReference>
<feature type="transmembrane region" description="Helical" evidence="6">
    <location>
        <begin position="697"/>
        <end position="720"/>
    </location>
</feature>
<keyword evidence="4" id="KW-0539">Nucleus</keyword>
<feature type="transmembrane region" description="Helical" evidence="6">
    <location>
        <begin position="519"/>
        <end position="540"/>
    </location>
</feature>
<feature type="domain" description="Nucleoporin Nup133/Nup155-like C-terminal" evidence="8">
    <location>
        <begin position="1491"/>
        <end position="2064"/>
    </location>
</feature>
<dbReference type="PANTHER" id="PTHR10350:SF6">
    <property type="entry name" value="NUCLEAR PORE COMPLEX PROTEIN NUP155"/>
    <property type="match status" value="1"/>
</dbReference>
<dbReference type="GO" id="GO:0044611">
    <property type="term" value="C:nuclear pore inner ring"/>
    <property type="evidence" value="ECO:0007669"/>
    <property type="project" value="TreeGrafter"/>
</dbReference>
<feature type="region of interest" description="Disordered" evidence="5">
    <location>
        <begin position="1738"/>
        <end position="1759"/>
    </location>
</feature>
<dbReference type="InterPro" id="IPR004870">
    <property type="entry name" value="Nucleoporin_Nup155"/>
</dbReference>
<feature type="transmembrane region" description="Helical" evidence="6">
    <location>
        <begin position="306"/>
        <end position="327"/>
    </location>
</feature>
<evidence type="ECO:0000259" key="9">
    <source>
        <dbReference type="Pfam" id="PF08801"/>
    </source>
</evidence>
<protein>
    <submittedName>
        <fullName evidence="10">Nuclear pore complex protein Nup155</fullName>
    </submittedName>
</protein>
<dbReference type="Pfam" id="PF00955">
    <property type="entry name" value="HCO3_cotransp"/>
    <property type="match status" value="2"/>
</dbReference>
<dbReference type="InterPro" id="IPR016152">
    <property type="entry name" value="PTrfase/Anion_transptr"/>
</dbReference>
<name>A0AAD9PW54_ACRCE</name>
<dbReference type="PANTHER" id="PTHR10350">
    <property type="entry name" value="NUCLEAR PORE COMPLEX PROTEIN NUP155"/>
    <property type="match status" value="1"/>
</dbReference>
<evidence type="ECO:0000256" key="6">
    <source>
        <dbReference type="SAM" id="Phobius"/>
    </source>
</evidence>
<evidence type="ECO:0000256" key="4">
    <source>
        <dbReference type="ARBA" id="ARBA00023242"/>
    </source>
</evidence>
<evidence type="ECO:0000256" key="2">
    <source>
        <dbReference type="ARBA" id="ARBA00007373"/>
    </source>
</evidence>
<dbReference type="GO" id="GO:0006405">
    <property type="term" value="P:RNA export from nucleus"/>
    <property type="evidence" value="ECO:0007669"/>
    <property type="project" value="TreeGrafter"/>
</dbReference>
<dbReference type="InterPro" id="IPR014908">
    <property type="entry name" value="Nucleoporin_Nup133/Nup155_N"/>
</dbReference>
<dbReference type="InterPro" id="IPR042537">
    <property type="entry name" value="Nucleoporin_Nup155_C_2"/>
</dbReference>
<dbReference type="Gene3D" id="1.25.40.440">
    <property type="entry name" value="Nucleoporin, helical domain, central subdomain"/>
    <property type="match status" value="1"/>
</dbReference>
<accession>A0AAD9PW54</accession>
<dbReference type="InterPro" id="IPR042538">
    <property type="entry name" value="Nucleoporin_Nup155_C_3"/>
</dbReference>
<keyword evidence="3" id="KW-0813">Transport</keyword>
<feature type="compositionally biased region" description="Pro residues" evidence="5">
    <location>
        <begin position="1743"/>
        <end position="1753"/>
    </location>
</feature>